<dbReference type="InterPro" id="IPR036866">
    <property type="entry name" value="RibonucZ/Hydroxyglut_hydro"/>
</dbReference>
<accession>A0ABZ0SA88</accession>
<dbReference type="InterPro" id="IPR001279">
    <property type="entry name" value="Metallo-B-lactamas"/>
</dbReference>
<evidence type="ECO:0000256" key="4">
    <source>
        <dbReference type="ARBA" id="ARBA00022833"/>
    </source>
</evidence>
<evidence type="ECO:0000313" key="8">
    <source>
        <dbReference type="Proteomes" id="UP001432180"/>
    </source>
</evidence>
<dbReference type="Gene3D" id="3.60.15.10">
    <property type="entry name" value="Ribonuclease Z/Hydroxyacylglutathione hydrolase-like"/>
    <property type="match status" value="1"/>
</dbReference>
<evidence type="ECO:0000256" key="3">
    <source>
        <dbReference type="ARBA" id="ARBA00022801"/>
    </source>
</evidence>
<proteinExistence type="predicted"/>
<evidence type="ECO:0000313" key="7">
    <source>
        <dbReference type="EMBL" id="WPL17206.1"/>
    </source>
</evidence>
<keyword evidence="2" id="KW-0479">Metal-binding</keyword>
<dbReference type="PANTHER" id="PTHR46233">
    <property type="entry name" value="HYDROXYACYLGLUTATHIONE HYDROLASE GLOC"/>
    <property type="match status" value="1"/>
</dbReference>
<name>A0ABZ0SA88_9GAMM</name>
<dbReference type="EMBL" id="CP121472">
    <property type="protein sequence ID" value="WPL17206.1"/>
    <property type="molecule type" value="Genomic_DNA"/>
</dbReference>
<gene>
    <name evidence="7" type="primary">pksB</name>
    <name evidence="7" type="ORF">Thiowin_02202</name>
</gene>
<keyword evidence="8" id="KW-1185">Reference proteome</keyword>
<evidence type="ECO:0000256" key="1">
    <source>
        <dbReference type="ARBA" id="ARBA00001947"/>
    </source>
</evidence>
<keyword evidence="3 7" id="KW-0378">Hydrolase</keyword>
<evidence type="ECO:0000259" key="6">
    <source>
        <dbReference type="SMART" id="SM00849"/>
    </source>
</evidence>
<reference evidence="7 8" key="1">
    <citation type="journal article" date="2023" name="Microorganisms">
        <title>Thiorhodovibrio frisius and Trv. litoralis spp. nov., Two Novel Members from a Clade of Fastidious Purple Sulfur Bacteria That Exhibit Unique Red-Shifted Light-Harvesting Capabilities.</title>
        <authorList>
            <person name="Methner A."/>
            <person name="Kuzyk S.B."/>
            <person name="Petersen J."/>
            <person name="Bauer S."/>
            <person name="Brinkmann H."/>
            <person name="Sichau K."/>
            <person name="Wanner G."/>
            <person name="Wolf J."/>
            <person name="Neumann-Schaal M."/>
            <person name="Henke P."/>
            <person name="Tank M."/>
            <person name="Sproer C."/>
            <person name="Bunk B."/>
            <person name="Overmann J."/>
        </authorList>
    </citation>
    <scope>NUCLEOTIDE SEQUENCE [LARGE SCALE GENOMIC DNA]</scope>
    <source>
        <strain evidence="7 8">DSM 6702</strain>
    </source>
</reference>
<dbReference type="InterPro" id="IPR051453">
    <property type="entry name" value="MBL_Glyoxalase_II"/>
</dbReference>
<comment type="cofactor">
    <cofactor evidence="1">
        <name>Zn(2+)</name>
        <dbReference type="ChEBI" id="CHEBI:29105"/>
    </cofactor>
</comment>
<dbReference type="EC" id="3.-.-.-" evidence="7"/>
<evidence type="ECO:0000256" key="2">
    <source>
        <dbReference type="ARBA" id="ARBA00022723"/>
    </source>
</evidence>
<dbReference type="GO" id="GO:0016787">
    <property type="term" value="F:hydrolase activity"/>
    <property type="evidence" value="ECO:0007669"/>
    <property type="project" value="UniProtKB-KW"/>
</dbReference>
<dbReference type="PANTHER" id="PTHR46233:SF3">
    <property type="entry name" value="HYDROXYACYLGLUTATHIONE HYDROLASE GLOC"/>
    <property type="match status" value="1"/>
</dbReference>
<protein>
    <submittedName>
        <fullName evidence="7">Polyketide biosynthesis zinc-dependent hydrolase PksB</fullName>
        <ecNumber evidence="7">3.-.-.-</ecNumber>
    </submittedName>
</protein>
<dbReference type="Proteomes" id="UP001432180">
    <property type="component" value="Chromosome"/>
</dbReference>
<dbReference type="SMART" id="SM00849">
    <property type="entry name" value="Lactamase_B"/>
    <property type="match status" value="1"/>
</dbReference>
<keyword evidence="4" id="KW-0862">Zinc</keyword>
<feature type="region of interest" description="Disordered" evidence="5">
    <location>
        <begin position="193"/>
        <end position="212"/>
    </location>
</feature>
<dbReference type="Pfam" id="PF00753">
    <property type="entry name" value="Lactamase_B"/>
    <property type="match status" value="1"/>
</dbReference>
<sequence length="212" mass="23290">MQVELIPVTDFQQNCTLLVCEKTHEAVIIDPGGEPGRILAAVERLGAKPQRLLLTHGHLDHVGAAPELARRLELPILGPHRDDAFLLEALPEQAQMFGFPTHRAFTPDTWLEAGESIRFGEECLTVLHCPGHSPGHLVYFDRSGALAQVGDVLFRGAIGRTDLPRGNHEQLLRSIREVLLPLGDHVRFIPGHGPMSSLGAERRDNPFLASAH</sequence>
<dbReference type="CDD" id="cd07737">
    <property type="entry name" value="YcbL-like_MBL-fold"/>
    <property type="match status" value="1"/>
</dbReference>
<organism evidence="7 8">
    <name type="scientific">Thiorhodovibrio winogradskyi</name>
    <dbReference type="NCBI Taxonomy" id="77007"/>
    <lineage>
        <taxon>Bacteria</taxon>
        <taxon>Pseudomonadati</taxon>
        <taxon>Pseudomonadota</taxon>
        <taxon>Gammaproteobacteria</taxon>
        <taxon>Chromatiales</taxon>
        <taxon>Chromatiaceae</taxon>
        <taxon>Thiorhodovibrio</taxon>
    </lineage>
</organism>
<dbReference type="RefSeq" id="WP_328987726.1">
    <property type="nucleotide sequence ID" value="NZ_CP121472.1"/>
</dbReference>
<evidence type="ECO:0000256" key="5">
    <source>
        <dbReference type="SAM" id="MobiDB-lite"/>
    </source>
</evidence>
<feature type="domain" description="Metallo-beta-lactamase" evidence="6">
    <location>
        <begin position="12"/>
        <end position="192"/>
    </location>
</feature>
<dbReference type="SUPFAM" id="SSF56281">
    <property type="entry name" value="Metallo-hydrolase/oxidoreductase"/>
    <property type="match status" value="1"/>
</dbReference>